<dbReference type="SUPFAM" id="SSF50475">
    <property type="entry name" value="FMN-binding split barrel"/>
    <property type="match status" value="1"/>
</dbReference>
<name>A0AAN1X972_9PROT</name>
<dbReference type="KEGG" id="seme:MIZ01_0675"/>
<dbReference type="Proteomes" id="UP001320326">
    <property type="component" value="Chromosome"/>
</dbReference>
<dbReference type="AlphaFoldDB" id="A0AAN1X972"/>
<dbReference type="EMBL" id="AP023423">
    <property type="protein sequence ID" value="BCK86909.1"/>
    <property type="molecule type" value="Genomic_DNA"/>
</dbReference>
<keyword evidence="3" id="KW-1185">Reference proteome</keyword>
<dbReference type="InterPro" id="IPR037119">
    <property type="entry name" value="Haem_oxidase_HugZ-like_sf"/>
</dbReference>
<accession>A0AAN1X972</accession>
<dbReference type="PANTHER" id="PTHR13343:SF17">
    <property type="entry name" value="CELLULAR REPRESSOR OF E1A-STIMULATED GENES, ISOFORM A"/>
    <property type="match status" value="1"/>
</dbReference>
<sequence length="236" mass="26024">MIPDKADPQATARAARQLLRAHRYGALGTLSKKFDGHPFGSITPYLVDHDGSLLILISALAEHTKNIRHDPRVSLITHNQEDAHIQAQGRITVIGTASLVAEREQAGKRFLRYFPEAQTCFDMGDFAFYRIAPLMLRYIGGFGDIHWVKADRYQPPDTPLGMEEDTLLDKVNAARPAAQGVVIGIDCDGYDLRLDERTLRRSFPVPASDAAHALVMLAGQPAGKPGPQQRPVRPPD</sequence>
<feature type="domain" description="CREG-like beta-barrel" evidence="1">
    <location>
        <begin position="8"/>
        <end position="153"/>
    </location>
</feature>
<evidence type="ECO:0000313" key="3">
    <source>
        <dbReference type="Proteomes" id="UP001320326"/>
    </source>
</evidence>
<dbReference type="InterPro" id="IPR055343">
    <property type="entry name" value="CREG_beta-barrel"/>
</dbReference>
<dbReference type="PANTHER" id="PTHR13343">
    <property type="entry name" value="CREG1 PROTEIN"/>
    <property type="match status" value="1"/>
</dbReference>
<evidence type="ECO:0000259" key="1">
    <source>
        <dbReference type="Pfam" id="PF13883"/>
    </source>
</evidence>
<dbReference type="Pfam" id="PF13883">
    <property type="entry name" value="CREG_beta-barrel"/>
    <property type="match status" value="1"/>
</dbReference>
<proteinExistence type="predicted"/>
<gene>
    <name evidence="2" type="ORF">MIZ01_0675</name>
</gene>
<dbReference type="GO" id="GO:0005737">
    <property type="term" value="C:cytoplasm"/>
    <property type="evidence" value="ECO:0007669"/>
    <property type="project" value="UniProtKB-ARBA"/>
</dbReference>
<evidence type="ECO:0000313" key="2">
    <source>
        <dbReference type="EMBL" id="BCK86909.1"/>
    </source>
</evidence>
<dbReference type="Gene3D" id="2.30.110.10">
    <property type="entry name" value="Electron Transport, Fmn-binding Protein, Chain A"/>
    <property type="match status" value="1"/>
</dbReference>
<dbReference type="Gene3D" id="3.20.180.10">
    <property type="entry name" value="PNP-oxidase-like"/>
    <property type="match status" value="1"/>
</dbReference>
<reference evidence="2 3" key="1">
    <citation type="journal article" date="2022" name="Int. J. Syst. Evol. Microbiol.">
        <title>&lt;i&gt;Sideroxyarcus emersonii&lt;/i&gt; gen. nov. sp. nov., a neutrophilic, microaerobic iron- and thiosulfate-oxidizing bacterium isolated from iron-rich wetland sediment.</title>
        <authorList>
            <person name="Kato S."/>
            <person name="Itoh T."/>
            <person name="Iino T."/>
            <person name="Ohkuma M."/>
        </authorList>
    </citation>
    <scope>NUCLEOTIDE SEQUENCE [LARGE SCALE GENOMIC DNA]</scope>
    <source>
        <strain evidence="2 3">MIZ01</strain>
    </source>
</reference>
<protein>
    <recommendedName>
        <fullName evidence="1">CREG-like beta-barrel domain-containing protein</fullName>
    </recommendedName>
</protein>
<organism evidence="2 3">
    <name type="scientific">Sideroxyarcus emersonii</name>
    <dbReference type="NCBI Taxonomy" id="2764705"/>
    <lineage>
        <taxon>Bacteria</taxon>
        <taxon>Pseudomonadati</taxon>
        <taxon>Pseudomonadota</taxon>
        <taxon>Betaproteobacteria</taxon>
        <taxon>Nitrosomonadales</taxon>
        <taxon>Gallionellaceae</taxon>
        <taxon>Sideroxyarcus</taxon>
    </lineage>
</organism>
<dbReference type="RefSeq" id="WP_237248061.1">
    <property type="nucleotide sequence ID" value="NZ_AP023423.1"/>
</dbReference>
<dbReference type="InterPro" id="IPR012349">
    <property type="entry name" value="Split_barrel_FMN-bd"/>
</dbReference>